<name>A0A183LJ68_9TREM</name>
<organism evidence="1 2">
    <name type="scientific">Schistosoma margrebowiei</name>
    <dbReference type="NCBI Taxonomy" id="48269"/>
    <lineage>
        <taxon>Eukaryota</taxon>
        <taxon>Metazoa</taxon>
        <taxon>Spiralia</taxon>
        <taxon>Lophotrochozoa</taxon>
        <taxon>Platyhelminthes</taxon>
        <taxon>Trematoda</taxon>
        <taxon>Digenea</taxon>
        <taxon>Strigeidida</taxon>
        <taxon>Schistosomatoidea</taxon>
        <taxon>Schistosomatidae</taxon>
        <taxon>Schistosoma</taxon>
    </lineage>
</organism>
<dbReference type="AlphaFoldDB" id="A0A183LJ68"/>
<dbReference type="EMBL" id="UZAI01001158">
    <property type="protein sequence ID" value="VDO59284.1"/>
    <property type="molecule type" value="Genomic_DNA"/>
</dbReference>
<gene>
    <name evidence="1" type="ORF">SMRZ_LOCUS3843</name>
</gene>
<evidence type="ECO:0000313" key="1">
    <source>
        <dbReference type="EMBL" id="VDO59284.1"/>
    </source>
</evidence>
<sequence length="136" mass="15446">MVTGDQQLVHTPFVPAGYWSPCAPLVWDPVEASDIRFSSSHFRKQHPSHEKAMSCCVFFCYSCSVCLMYRDYGECCCAPLIVPASEFVLGTQHRARQRIKGGIASDCCQWIWCSSCYVCRLRRDMNYTLSQLGTLI</sequence>
<accession>A0A183LJ68</accession>
<protein>
    <submittedName>
        <fullName evidence="1">Uncharacterized protein</fullName>
    </submittedName>
</protein>
<reference evidence="1 2" key="1">
    <citation type="submission" date="2018-11" db="EMBL/GenBank/DDBJ databases">
        <authorList>
            <consortium name="Pathogen Informatics"/>
        </authorList>
    </citation>
    <scope>NUCLEOTIDE SEQUENCE [LARGE SCALE GENOMIC DNA]</scope>
    <source>
        <strain evidence="1 2">Zambia</strain>
    </source>
</reference>
<proteinExistence type="predicted"/>
<dbReference type="STRING" id="48269.A0A183LJ68"/>
<dbReference type="Proteomes" id="UP000277204">
    <property type="component" value="Unassembled WGS sequence"/>
</dbReference>
<evidence type="ECO:0000313" key="2">
    <source>
        <dbReference type="Proteomes" id="UP000277204"/>
    </source>
</evidence>
<keyword evidence="2" id="KW-1185">Reference proteome</keyword>